<keyword evidence="2" id="KW-0812">Transmembrane</keyword>
<reference evidence="3" key="1">
    <citation type="submission" date="2020-11" db="EMBL/GenBank/DDBJ databases">
        <authorList>
            <consortium name="DOE Joint Genome Institute"/>
            <person name="Ahrendt S."/>
            <person name="Riley R."/>
            <person name="Andreopoulos W."/>
            <person name="Labutti K."/>
            <person name="Pangilinan J."/>
            <person name="Ruiz-Duenas F.J."/>
            <person name="Barrasa J.M."/>
            <person name="Sanchez-Garcia M."/>
            <person name="Camarero S."/>
            <person name="Miyauchi S."/>
            <person name="Serrano A."/>
            <person name="Linde D."/>
            <person name="Babiker R."/>
            <person name="Drula E."/>
            <person name="Ayuso-Fernandez I."/>
            <person name="Pacheco R."/>
            <person name="Padilla G."/>
            <person name="Ferreira P."/>
            <person name="Barriuso J."/>
            <person name="Kellner H."/>
            <person name="Castanera R."/>
            <person name="Alfaro M."/>
            <person name="Ramirez L."/>
            <person name="Pisabarro A.G."/>
            <person name="Kuo A."/>
            <person name="Tritt A."/>
            <person name="Lipzen A."/>
            <person name="He G."/>
            <person name="Yan M."/>
            <person name="Ng V."/>
            <person name="Cullen D."/>
            <person name="Martin F."/>
            <person name="Rosso M.-N."/>
            <person name="Henrissat B."/>
            <person name="Hibbett D."/>
            <person name="Martinez A.T."/>
            <person name="Grigoriev I.V."/>
        </authorList>
    </citation>
    <scope>NUCLEOTIDE SEQUENCE</scope>
    <source>
        <strain evidence="3">CIRM-BRFM 674</strain>
    </source>
</reference>
<feature type="transmembrane region" description="Helical" evidence="2">
    <location>
        <begin position="161"/>
        <end position="181"/>
    </location>
</feature>
<gene>
    <name evidence="3" type="ORF">BDN70DRAFT_994245</name>
</gene>
<evidence type="ECO:0000256" key="2">
    <source>
        <dbReference type="SAM" id="Phobius"/>
    </source>
</evidence>
<comment type="caution">
    <text evidence="3">The sequence shown here is derived from an EMBL/GenBank/DDBJ whole genome shotgun (WGS) entry which is preliminary data.</text>
</comment>
<evidence type="ECO:0000313" key="4">
    <source>
        <dbReference type="Proteomes" id="UP000807469"/>
    </source>
</evidence>
<dbReference type="AlphaFoldDB" id="A0A9P6CZK2"/>
<feature type="compositionally biased region" description="Low complexity" evidence="1">
    <location>
        <begin position="26"/>
        <end position="47"/>
    </location>
</feature>
<feature type="region of interest" description="Disordered" evidence="1">
    <location>
        <begin position="1"/>
        <end position="103"/>
    </location>
</feature>
<keyword evidence="4" id="KW-1185">Reference proteome</keyword>
<organism evidence="3 4">
    <name type="scientific">Pholiota conissans</name>
    <dbReference type="NCBI Taxonomy" id="109636"/>
    <lineage>
        <taxon>Eukaryota</taxon>
        <taxon>Fungi</taxon>
        <taxon>Dikarya</taxon>
        <taxon>Basidiomycota</taxon>
        <taxon>Agaricomycotina</taxon>
        <taxon>Agaricomycetes</taxon>
        <taxon>Agaricomycetidae</taxon>
        <taxon>Agaricales</taxon>
        <taxon>Agaricineae</taxon>
        <taxon>Strophariaceae</taxon>
        <taxon>Pholiota</taxon>
    </lineage>
</organism>
<dbReference type="EMBL" id="MU155235">
    <property type="protein sequence ID" value="KAF9478404.1"/>
    <property type="molecule type" value="Genomic_DNA"/>
</dbReference>
<sequence length="197" mass="20329">MSSSPHDGTTPLLLTPQSGYSVSLTSARSPPSSIGSSPHSSESSSSSVTITHTTLARAERANRDGLLLQPPPRMQGDTQGHTPPPAYVPLGSNSPWGPHDLGPPTTPSQPLLAPQDAPVFDLYSAHTQQFGPTPLGRAATVPFAAYIDAPGAPDARAYRRFVSALAVALLFCAVFGVAAVLEIVGEQGMGMGFGTSI</sequence>
<proteinExistence type="predicted"/>
<protein>
    <submittedName>
        <fullName evidence="3">Uncharacterized protein</fullName>
    </submittedName>
</protein>
<evidence type="ECO:0000256" key="1">
    <source>
        <dbReference type="SAM" id="MobiDB-lite"/>
    </source>
</evidence>
<keyword evidence="2" id="KW-0472">Membrane</keyword>
<feature type="compositionally biased region" description="Polar residues" evidence="1">
    <location>
        <begin position="15"/>
        <end position="25"/>
    </location>
</feature>
<dbReference type="Proteomes" id="UP000807469">
    <property type="component" value="Unassembled WGS sequence"/>
</dbReference>
<accession>A0A9P6CZK2</accession>
<keyword evidence="2" id="KW-1133">Transmembrane helix</keyword>
<evidence type="ECO:0000313" key="3">
    <source>
        <dbReference type="EMBL" id="KAF9478404.1"/>
    </source>
</evidence>
<name>A0A9P6CZK2_9AGAR</name>